<dbReference type="AlphaFoldDB" id="A0A077Z6K8"/>
<organism evidence="2 3">
    <name type="scientific">Trichuris trichiura</name>
    <name type="common">Whipworm</name>
    <name type="synonym">Trichocephalus trichiurus</name>
    <dbReference type="NCBI Taxonomy" id="36087"/>
    <lineage>
        <taxon>Eukaryota</taxon>
        <taxon>Metazoa</taxon>
        <taxon>Ecdysozoa</taxon>
        <taxon>Nematoda</taxon>
        <taxon>Enoplea</taxon>
        <taxon>Dorylaimia</taxon>
        <taxon>Trichinellida</taxon>
        <taxon>Trichuridae</taxon>
        <taxon>Trichuris</taxon>
    </lineage>
</organism>
<reference evidence="2" key="1">
    <citation type="submission" date="2014-01" db="EMBL/GenBank/DDBJ databases">
        <authorList>
            <person name="Aslett M."/>
        </authorList>
    </citation>
    <scope>NUCLEOTIDE SEQUENCE</scope>
</reference>
<protein>
    <submittedName>
        <fullName evidence="2">Uncharacterized protein</fullName>
    </submittedName>
</protein>
<dbReference type="Proteomes" id="UP000030665">
    <property type="component" value="Unassembled WGS sequence"/>
</dbReference>
<feature type="signal peptide" evidence="1">
    <location>
        <begin position="1"/>
        <end position="16"/>
    </location>
</feature>
<feature type="chain" id="PRO_5001728461" evidence="1">
    <location>
        <begin position="17"/>
        <end position="558"/>
    </location>
</feature>
<evidence type="ECO:0000256" key="1">
    <source>
        <dbReference type="SAM" id="SignalP"/>
    </source>
</evidence>
<proteinExistence type="predicted"/>
<accession>A0A077Z6K8</accession>
<dbReference type="EMBL" id="HG805983">
    <property type="protein sequence ID" value="CDW55821.1"/>
    <property type="molecule type" value="Genomic_DNA"/>
</dbReference>
<keyword evidence="3" id="KW-1185">Reference proteome</keyword>
<name>A0A077Z6K8_TRITR</name>
<evidence type="ECO:0000313" key="2">
    <source>
        <dbReference type="EMBL" id="CDW55821.1"/>
    </source>
</evidence>
<sequence>MFTLLLIVARIALSFSYTFDDGRKTIKLEINENAIKYWTKNLAPPDLSDVEDEEFKQYFEHQYAQCIYDEEKSPDGVKVLYYWPFRAVEIPCLCDKDGFLNGKMKRWRYLPLQDDKWESSKWSDMDAFRDIKEYAKDFYEAFMKQSHRSTAFRVPPMFTQQDGLLVIYKAGLEVQGVYNCYDESTQNNIQWAYLLIAMAPPVAQPCYTMSEAEDRGRDVYLHQTNIFCRYLRFPDGNYAHEVDYPIDHLTTQYCQNAVEAPDVCSSRTNDTSFKCLKPLHNRFCFNITTRQKTALEARDKYSYINFGQQMVVFPYEAWQLAYNPVQYPLEKVEDNLLQRDSSQNEDYPFVVKMVWSPWSHCSACKPYMGWQTREGHCYFSVKSKDAKLPGDINSVKANLFVPKGYYSRNRNPSGFSAGVQIDTVNRTYQFEEGFERINLLLQHGEELKETEFRLMSSIFVDAFCGQGHGIANCSCLQSPYQYFFEKLISTKGTEKYEEKFRKHGLAICFDYTSYSKNFSDSLRGRDHRNRPKEVYLKSSIFTYAGGYYIEQRQCYADC</sequence>
<keyword evidence="1" id="KW-0732">Signal</keyword>
<dbReference type="OrthoDB" id="5856915at2759"/>
<evidence type="ECO:0000313" key="3">
    <source>
        <dbReference type="Proteomes" id="UP000030665"/>
    </source>
</evidence>
<gene>
    <name evidence="2" type="ORF">TTRE_0000409401</name>
</gene>
<reference evidence="2" key="2">
    <citation type="submission" date="2014-03" db="EMBL/GenBank/DDBJ databases">
        <title>The whipworm genome and dual-species transcriptomics of an intimate host-pathogen interaction.</title>
        <authorList>
            <person name="Foth B.J."/>
            <person name="Tsai I.J."/>
            <person name="Reid A.J."/>
            <person name="Bancroft A.J."/>
            <person name="Nichol S."/>
            <person name="Tracey A."/>
            <person name="Holroyd N."/>
            <person name="Cotton J.A."/>
            <person name="Stanley E.J."/>
            <person name="Zarowiecki M."/>
            <person name="Liu J.Z."/>
            <person name="Huckvale T."/>
            <person name="Cooper P.J."/>
            <person name="Grencis R.K."/>
            <person name="Berriman M."/>
        </authorList>
    </citation>
    <scope>NUCLEOTIDE SEQUENCE [LARGE SCALE GENOMIC DNA]</scope>
</reference>